<feature type="region of interest" description="Disordered" evidence="1">
    <location>
        <begin position="410"/>
        <end position="439"/>
    </location>
</feature>
<feature type="compositionally biased region" description="Basic and acidic residues" evidence="1">
    <location>
        <begin position="2225"/>
        <end position="2241"/>
    </location>
</feature>
<feature type="domain" description="DUF4758" evidence="3">
    <location>
        <begin position="1079"/>
        <end position="1193"/>
    </location>
</feature>
<gene>
    <name evidence="5" type="primary">LOC105364607</name>
</gene>
<feature type="domain" description="DUF4758" evidence="3">
    <location>
        <begin position="979"/>
        <end position="1038"/>
    </location>
</feature>
<keyword evidence="2" id="KW-0732">Signal</keyword>
<feature type="compositionally biased region" description="Low complexity" evidence="1">
    <location>
        <begin position="1464"/>
        <end position="1474"/>
    </location>
</feature>
<feature type="compositionally biased region" description="Low complexity" evidence="1">
    <location>
        <begin position="1893"/>
        <end position="1937"/>
    </location>
</feature>
<feature type="compositionally biased region" description="Basic and acidic residues" evidence="1">
    <location>
        <begin position="1682"/>
        <end position="1697"/>
    </location>
</feature>
<evidence type="ECO:0000256" key="1">
    <source>
        <dbReference type="SAM" id="MobiDB-lite"/>
    </source>
</evidence>
<dbReference type="PANTHER" id="PTHR39072:SF2">
    <property type="match status" value="1"/>
</dbReference>
<feature type="region of interest" description="Disordered" evidence="1">
    <location>
        <begin position="459"/>
        <end position="495"/>
    </location>
</feature>
<evidence type="ECO:0000259" key="3">
    <source>
        <dbReference type="Pfam" id="PF15950"/>
    </source>
</evidence>
<accession>A0AAJ6YMQ6</accession>
<feature type="compositionally biased region" description="Polar residues" evidence="1">
    <location>
        <begin position="1545"/>
        <end position="1556"/>
    </location>
</feature>
<dbReference type="Proteomes" id="UP000695007">
    <property type="component" value="Unplaced"/>
</dbReference>
<feature type="compositionally biased region" description="Low complexity" evidence="1">
    <location>
        <begin position="1811"/>
        <end position="1827"/>
    </location>
</feature>
<feature type="domain" description="DUF4758" evidence="3">
    <location>
        <begin position="347"/>
        <end position="398"/>
    </location>
</feature>
<feature type="signal peptide" evidence="2">
    <location>
        <begin position="1"/>
        <end position="24"/>
    </location>
</feature>
<dbReference type="RefSeq" id="XP_011500888.1">
    <property type="nucleotide sequence ID" value="XM_011502586.1"/>
</dbReference>
<reference evidence="5" key="1">
    <citation type="submission" date="2025-08" db="UniProtKB">
        <authorList>
            <consortium name="RefSeq"/>
        </authorList>
    </citation>
    <scope>IDENTIFICATION</scope>
</reference>
<evidence type="ECO:0000313" key="4">
    <source>
        <dbReference type="Proteomes" id="UP000695007"/>
    </source>
</evidence>
<feature type="compositionally biased region" description="Polar residues" evidence="1">
    <location>
        <begin position="1840"/>
        <end position="1858"/>
    </location>
</feature>
<evidence type="ECO:0000313" key="5">
    <source>
        <dbReference type="RefSeq" id="XP_011500888.1"/>
    </source>
</evidence>
<proteinExistence type="predicted"/>
<organism evidence="4 5">
    <name type="scientific">Ceratosolen solmsi marchali</name>
    <dbReference type="NCBI Taxonomy" id="326594"/>
    <lineage>
        <taxon>Eukaryota</taxon>
        <taxon>Metazoa</taxon>
        <taxon>Ecdysozoa</taxon>
        <taxon>Arthropoda</taxon>
        <taxon>Hexapoda</taxon>
        <taxon>Insecta</taxon>
        <taxon>Pterygota</taxon>
        <taxon>Neoptera</taxon>
        <taxon>Endopterygota</taxon>
        <taxon>Hymenoptera</taxon>
        <taxon>Apocrita</taxon>
        <taxon>Proctotrupomorpha</taxon>
        <taxon>Chalcidoidea</taxon>
        <taxon>Agaonidae</taxon>
        <taxon>Agaoninae</taxon>
        <taxon>Ceratosolen</taxon>
    </lineage>
</organism>
<feature type="compositionally biased region" description="Basic residues" evidence="1">
    <location>
        <begin position="1383"/>
        <end position="1397"/>
    </location>
</feature>
<feature type="compositionally biased region" description="Low complexity" evidence="1">
    <location>
        <begin position="420"/>
        <end position="431"/>
    </location>
</feature>
<feature type="chain" id="PRO_5042605382" evidence="2">
    <location>
        <begin position="25"/>
        <end position="2365"/>
    </location>
</feature>
<feature type="compositionally biased region" description="Acidic residues" evidence="1">
    <location>
        <begin position="1698"/>
        <end position="1710"/>
    </location>
</feature>
<dbReference type="Pfam" id="PF15950">
    <property type="entry name" value="DUF4758"/>
    <property type="match status" value="5"/>
</dbReference>
<feature type="region of interest" description="Disordered" evidence="1">
    <location>
        <begin position="1663"/>
        <end position="1714"/>
    </location>
</feature>
<feature type="compositionally biased region" description="Polar residues" evidence="1">
    <location>
        <begin position="1422"/>
        <end position="1437"/>
    </location>
</feature>
<evidence type="ECO:0000256" key="2">
    <source>
        <dbReference type="SAM" id="SignalP"/>
    </source>
</evidence>
<feature type="compositionally biased region" description="Polar residues" evidence="1">
    <location>
        <begin position="468"/>
        <end position="479"/>
    </location>
</feature>
<feature type="region of interest" description="Disordered" evidence="1">
    <location>
        <begin position="1806"/>
        <end position="1948"/>
    </location>
</feature>
<feature type="compositionally biased region" description="Acidic residues" evidence="1">
    <location>
        <begin position="1367"/>
        <end position="1380"/>
    </location>
</feature>
<feature type="domain" description="DUF4758" evidence="3">
    <location>
        <begin position="1257"/>
        <end position="1314"/>
    </location>
</feature>
<dbReference type="GeneID" id="105364607"/>
<feature type="compositionally biased region" description="Polar residues" evidence="1">
    <location>
        <begin position="313"/>
        <end position="330"/>
    </location>
</feature>
<feature type="region of interest" description="Disordered" evidence="1">
    <location>
        <begin position="303"/>
        <end position="331"/>
    </location>
</feature>
<feature type="region of interest" description="Disordered" evidence="1">
    <location>
        <begin position="1508"/>
        <end position="1565"/>
    </location>
</feature>
<feature type="region of interest" description="Disordered" evidence="1">
    <location>
        <begin position="2223"/>
        <end position="2264"/>
    </location>
</feature>
<keyword evidence="4" id="KW-1185">Reference proteome</keyword>
<feature type="region of interest" description="Disordered" evidence="1">
    <location>
        <begin position="1363"/>
        <end position="1474"/>
    </location>
</feature>
<protein>
    <submittedName>
        <fullName evidence="5">Uncharacterized protein LOC105364607</fullName>
    </submittedName>
</protein>
<dbReference type="PANTHER" id="PTHR39072">
    <property type="entry name" value="RE48511P"/>
    <property type="match status" value="1"/>
</dbReference>
<feature type="compositionally biased region" description="Polar residues" evidence="1">
    <location>
        <begin position="1663"/>
        <end position="1673"/>
    </location>
</feature>
<dbReference type="KEGG" id="csol:105364607"/>
<feature type="domain" description="DUF4758" evidence="3">
    <location>
        <begin position="928"/>
        <end position="968"/>
    </location>
</feature>
<feature type="compositionally biased region" description="Low complexity" evidence="1">
    <location>
        <begin position="1519"/>
        <end position="1540"/>
    </location>
</feature>
<dbReference type="InterPro" id="IPR031866">
    <property type="entry name" value="DUF4758"/>
</dbReference>
<name>A0AAJ6YMQ6_9HYME</name>
<sequence length="2365" mass="260684">MGAEMRRLRLTKLLLFTFIPLIVGATDDGLTTVLLVPARPGKSTPPVGLLSKTARTFVQDGASTEYATQILGTTLDNGRFYAKILSTSSRIFYDRESPADPSSPYVVYPSATLEDNWSSQSFSDDAPAAIFEATTNKNENITIKEDLNELKDNDIFNKREHNDVRLKPAKVRTDNLPTYTIKQDYTLKGSDSDLEEDQPKIFRPRVPKIFRPQPKVLLKKQDAKPLATVTYHGFADFVTTVGDTVIVFSPSTAPVPVGRPATTIKGDATLRPDDGVAVLKIRPSNVISDPKKTETIPIKNRNFTNDMLHKGPKQTNSNRPIDLQPSTGDQQETDYIGQITSPLLLVPDVKTGLQNPTGLLKVIDSTATMKGITTHYVSSIYGTYIGTNYAQIVHTSSNVYFYPEESTKGYNLPNNDENDSLSSDIIGDSGSTQQPDTTDDTLTTIKEVLAKEVTTENELGNDIIPRNQGRSIKGSSPKNQFPIHKGHRQTNSDDKLSLSTRLLPSTVYKTFTYYTTFFIPGKGQTSTSIKSREVTSSEVNLLPELILPTSLQSVNTASAILPATATNKVEISSNIDLIENKNNAEKQEIEEIQLIFKTIFTTFTYLTTFYDDSTTSISSRKVTATNVVTQTIDPGSTLIDVDLLINNEEPISILPTKVSDVSFTNSNTKTIETQNIYNNNDDNYETTEQITENILTTVADQLTTIEDQSAMEIINESDKDKDDDLILLEPSPISTASLHLSSEQLKTYYTTYTYFTTIIVDDESEIETRTEVFSNIISENIQPTSVFVSPEIISNTKSAKAAPPPEILAYLEALNKQKSPEEALSLAKMVQEQAQATTEETNEVTTENSSLFTTVDDITILDDVITTEKISNDGEVVGSMKTDVTFSSSAGESTVLDVIDKKNNVPEDQELSETNHHDVEPAPTLLLQTSYTTYTYFTTMYNGDATDVASRLKTVTNVVTETIRPTAVMQRESKTFQPLTYFTTFTYWTTFIKGDETATTSREETVSNILTSDAAATPSIQLDVVKTYRPFVLATPVHRISTELKATSDNEVTSPNVLLKEIPTIKVNELSSTISPDPMTLYTTYTYFTTSYIGNSTILKSRLETITSVSYPDDLIVKATPRLIGGPAPSSQIIHTEEKSIQPSKITDLPMTGLLSTIRLSEVNAGTTTHFMTDIYGTYIDGLYAQVVETSSKIELRTPVHTPSITSVLPTGILSLNKGTIIDADEISTIYYTTKQIGTSINDLYAKVIESTSITKINEEKLATRIPVHGHRTGLVRLIKGSIEANDTTTYYQSRVIGTSIDGRYAQIIESTSSYLFAQPSSTLNIAASSTQPPNYATAIPEISPFPAVVQSSISEDHTVDVLNNDSEPEENENEDEEDDQKLKKKSRLTFSSRKRTSSAPPIRPFASRSRPTFNPKRKPQGATTITRSDITPTITATLAGKGSRFASSRGRAISSVGSPTINSSSSRRFSGRRSSLVSASTFATNYPSVNSRSRGLIRATTSSIYSGSRRGSTLIRGSSARPTSRASSSVLSPSSTRFRPGIRPSSTLSKISPTIKQDDQEDNANEFTTDTLVTEEIPVIEESDEGETIFPNIQTTTELSKKVSNPLLRFRRPPAFGSGIRTTTPKTNVITTTPKRANSLSRQNVGNRAINNRSRPAITTLTTRSRQGQSSLFPPRSLFGRKPDTTETPVESKGEIIEDEDEGDEEQENFEDKPVVEIVDNDYEGSEQKEIAPSTNQKSITLNSTKFGAQIRPFTKIGRSRRVRRQTRILNSRFRRPTAQISSIEDRIDIEMSSSKEDVSKVPINNYRYGNRGRSISSSSRSNLNGNKEDKSSEEYIDTSLTTQSRLRSKPGSNRNTLRIKPTVASSPNRQFTLRDKESTSSIKTNYKRPVSSSSRNSNLRMRNNSRSRTGNNRYQDTTNSRRTSTRISSRNGGRTANRRVVPSRGRISSHEDYRDFNDFDRTITVTHYVPTEVTIPVVNNGVTEKRNIITAQASTEIIGPDRYSTIINNDGRDIVVLASEITGTNFQGQIEITRFVIHETPTTKVSHMLTSSGARRFSQPVIVPSTIYSIENVVSTIRPSISDNSPLANILLSQLLLGQFGQQNPLASGVSAHTVTQSTRYDTRATTYLTTITKNQSTVIPLTFRGKEILTTLIDSSTDIVTATELITDTVIVTPTIALPAANLNSLLLLLQQPQTPQQSNPLLDPLFAVAPLLTQSNTLPGEFERRNQPVDFDYKPESYEDLSDEDIDKTSKPRGKSNTVKMNEKETPEINVVTLYISGRRPGEFSTVLSTFKIGEESTSTKIKRHINEATVDASLSPSLQSASEPAAYTLAGSEEPIDAHAPTQSLESVVGDVGRHISTSI</sequence>